<feature type="transmembrane region" description="Helical" evidence="1">
    <location>
        <begin position="141"/>
        <end position="160"/>
    </location>
</feature>
<feature type="transmembrane region" description="Helical" evidence="1">
    <location>
        <begin position="51"/>
        <end position="73"/>
    </location>
</feature>
<dbReference type="EMBL" id="JBBKAM010000004">
    <property type="protein sequence ID" value="MEJ8646394.1"/>
    <property type="molecule type" value="Genomic_DNA"/>
</dbReference>
<evidence type="ECO:0000313" key="3">
    <source>
        <dbReference type="Proteomes" id="UP001382904"/>
    </source>
</evidence>
<name>A0ABU8UES4_9ACTN</name>
<evidence type="ECO:0000313" key="2">
    <source>
        <dbReference type="EMBL" id="MEJ8646394.1"/>
    </source>
</evidence>
<evidence type="ECO:0000256" key="1">
    <source>
        <dbReference type="SAM" id="Phobius"/>
    </source>
</evidence>
<keyword evidence="1" id="KW-1133">Transmembrane helix</keyword>
<proteinExistence type="predicted"/>
<gene>
    <name evidence="2" type="ORF">WKI68_44265</name>
</gene>
<protein>
    <submittedName>
        <fullName evidence="2">Anthrone oxygenase family protein</fullName>
    </submittedName>
</protein>
<dbReference type="Proteomes" id="UP001382904">
    <property type="component" value="Unassembled WGS sequence"/>
</dbReference>
<dbReference type="Pfam" id="PF08592">
    <property type="entry name" value="Anthrone_oxy"/>
    <property type="match status" value="1"/>
</dbReference>
<organism evidence="2 3">
    <name type="scientific">Streptomyces caledonius</name>
    <dbReference type="NCBI Taxonomy" id="3134107"/>
    <lineage>
        <taxon>Bacteria</taxon>
        <taxon>Bacillati</taxon>
        <taxon>Actinomycetota</taxon>
        <taxon>Actinomycetes</taxon>
        <taxon>Kitasatosporales</taxon>
        <taxon>Streptomycetaceae</taxon>
        <taxon>Streptomyces</taxon>
    </lineage>
</organism>
<dbReference type="InterPro" id="IPR013901">
    <property type="entry name" value="Anthrone_oxy"/>
</dbReference>
<keyword evidence="1" id="KW-0472">Membrane</keyword>
<accession>A0ABU8UES4</accession>
<sequence length="166" mass="17695">METARFASLIAATITMGLMSGLFYGFAVSVMPGLARSSDRTVIETMQRINVAILNGWFMLGYLGALVFTGVAVALHATGDGGRQALAPLIGALVAYILAMVVTARINIPLNNALEQAGPVEQIKDMAAVRRAFEQPWVRANVWRAVLCTAALALLAWALVLHGQGR</sequence>
<feature type="transmembrane region" description="Helical" evidence="1">
    <location>
        <begin position="6"/>
        <end position="30"/>
    </location>
</feature>
<reference evidence="2 3" key="1">
    <citation type="submission" date="2024-03" db="EMBL/GenBank/DDBJ databases">
        <title>Novel Streptomyces species of biotechnological and ecological value are a feature of Machair soil.</title>
        <authorList>
            <person name="Prole J.R."/>
            <person name="Goodfellow M."/>
            <person name="Allenby N."/>
            <person name="Ward A.C."/>
        </authorList>
    </citation>
    <scope>NUCLEOTIDE SEQUENCE [LARGE SCALE GENOMIC DNA]</scope>
    <source>
        <strain evidence="2 3">MS1.HAVA.3</strain>
    </source>
</reference>
<keyword evidence="1" id="KW-0812">Transmembrane</keyword>
<feature type="transmembrane region" description="Helical" evidence="1">
    <location>
        <begin position="85"/>
        <end position="104"/>
    </location>
</feature>
<keyword evidence="3" id="KW-1185">Reference proteome</keyword>
<comment type="caution">
    <text evidence="2">The sequence shown here is derived from an EMBL/GenBank/DDBJ whole genome shotgun (WGS) entry which is preliminary data.</text>
</comment>